<name>A0A0E9RUQ8_ANGAN</name>
<organism evidence="1">
    <name type="scientific">Anguilla anguilla</name>
    <name type="common">European freshwater eel</name>
    <name type="synonym">Muraena anguilla</name>
    <dbReference type="NCBI Taxonomy" id="7936"/>
    <lineage>
        <taxon>Eukaryota</taxon>
        <taxon>Metazoa</taxon>
        <taxon>Chordata</taxon>
        <taxon>Craniata</taxon>
        <taxon>Vertebrata</taxon>
        <taxon>Euteleostomi</taxon>
        <taxon>Actinopterygii</taxon>
        <taxon>Neopterygii</taxon>
        <taxon>Teleostei</taxon>
        <taxon>Anguilliformes</taxon>
        <taxon>Anguillidae</taxon>
        <taxon>Anguilla</taxon>
    </lineage>
</organism>
<dbReference type="AlphaFoldDB" id="A0A0E9RUQ8"/>
<reference evidence="1" key="2">
    <citation type="journal article" date="2015" name="Fish Shellfish Immunol.">
        <title>Early steps in the European eel (Anguilla anguilla)-Vibrio vulnificus interaction in the gills: Role of the RtxA13 toxin.</title>
        <authorList>
            <person name="Callol A."/>
            <person name="Pajuelo D."/>
            <person name="Ebbesson L."/>
            <person name="Teles M."/>
            <person name="MacKenzie S."/>
            <person name="Amaro C."/>
        </authorList>
    </citation>
    <scope>NUCLEOTIDE SEQUENCE</scope>
</reference>
<accession>A0A0E9RUQ8</accession>
<reference evidence="1" key="1">
    <citation type="submission" date="2014-11" db="EMBL/GenBank/DDBJ databases">
        <authorList>
            <person name="Amaro Gonzalez C."/>
        </authorList>
    </citation>
    <scope>NUCLEOTIDE SEQUENCE</scope>
</reference>
<evidence type="ECO:0000313" key="1">
    <source>
        <dbReference type="EMBL" id="JAH32896.1"/>
    </source>
</evidence>
<protein>
    <submittedName>
        <fullName evidence="1">Uncharacterized protein</fullName>
    </submittedName>
</protein>
<dbReference type="EMBL" id="GBXM01075681">
    <property type="protein sequence ID" value="JAH32896.1"/>
    <property type="molecule type" value="Transcribed_RNA"/>
</dbReference>
<proteinExistence type="predicted"/>
<sequence length="53" mass="5937">MYSSAGLKWLPLSLMQTSRRIVVSVEASLSERFQCNVAYYNLTTSMATVFPST</sequence>